<keyword evidence="6 8" id="KW-1133">Transmembrane helix</keyword>
<dbReference type="Pfam" id="PF01032">
    <property type="entry name" value="FecCD"/>
    <property type="match status" value="1"/>
</dbReference>
<evidence type="ECO:0000256" key="5">
    <source>
        <dbReference type="ARBA" id="ARBA00022692"/>
    </source>
</evidence>
<dbReference type="Gene3D" id="1.10.3470.10">
    <property type="entry name" value="ABC transporter involved in vitamin B12 uptake, BtuC"/>
    <property type="match status" value="1"/>
</dbReference>
<keyword evidence="5 8" id="KW-0812">Transmembrane</keyword>
<feature type="transmembrane region" description="Helical" evidence="8">
    <location>
        <begin position="118"/>
        <end position="138"/>
    </location>
</feature>
<comment type="subcellular location">
    <subcellularLocation>
        <location evidence="1">Cell membrane</location>
        <topology evidence="1">Multi-pass membrane protein</topology>
    </subcellularLocation>
</comment>
<name>A0A448S9Q1_SERFO</name>
<feature type="transmembrane region" description="Helical" evidence="8">
    <location>
        <begin position="61"/>
        <end position="78"/>
    </location>
</feature>
<dbReference type="CDD" id="cd06550">
    <property type="entry name" value="TM_ABC_iron-siderophores_like"/>
    <property type="match status" value="1"/>
</dbReference>
<evidence type="ECO:0000256" key="4">
    <source>
        <dbReference type="ARBA" id="ARBA00022475"/>
    </source>
</evidence>
<feature type="transmembrane region" description="Helical" evidence="8">
    <location>
        <begin position="6"/>
        <end position="28"/>
    </location>
</feature>
<accession>A0A448S9Q1</accession>
<dbReference type="SUPFAM" id="SSF81345">
    <property type="entry name" value="ABC transporter involved in vitamin B12 uptake, BtuC"/>
    <property type="match status" value="1"/>
</dbReference>
<dbReference type="AlphaFoldDB" id="A0A448S9Q1"/>
<keyword evidence="7 8" id="KW-0472">Membrane</keyword>
<dbReference type="GO" id="GO:0005886">
    <property type="term" value="C:plasma membrane"/>
    <property type="evidence" value="ECO:0007669"/>
    <property type="project" value="UniProtKB-SubCell"/>
</dbReference>
<keyword evidence="4" id="KW-1003">Cell membrane</keyword>
<dbReference type="InterPro" id="IPR000522">
    <property type="entry name" value="ABC_transptr_permease_BtuC"/>
</dbReference>
<evidence type="ECO:0000313" key="10">
    <source>
        <dbReference type="Proteomes" id="UP000270487"/>
    </source>
</evidence>
<organism evidence="9 10">
    <name type="scientific">Serratia fonticola</name>
    <dbReference type="NCBI Taxonomy" id="47917"/>
    <lineage>
        <taxon>Bacteria</taxon>
        <taxon>Pseudomonadati</taxon>
        <taxon>Pseudomonadota</taxon>
        <taxon>Gammaproteobacteria</taxon>
        <taxon>Enterobacterales</taxon>
        <taxon>Yersiniaceae</taxon>
        <taxon>Serratia</taxon>
    </lineage>
</organism>
<dbReference type="PANTHER" id="PTHR30472">
    <property type="entry name" value="FERRIC ENTEROBACTIN TRANSPORT SYSTEM PERMEASE PROTEIN"/>
    <property type="match status" value="1"/>
</dbReference>
<feature type="transmembrane region" description="Helical" evidence="8">
    <location>
        <begin position="188"/>
        <end position="212"/>
    </location>
</feature>
<keyword evidence="3" id="KW-0813">Transport</keyword>
<evidence type="ECO:0000256" key="1">
    <source>
        <dbReference type="ARBA" id="ARBA00004651"/>
    </source>
</evidence>
<dbReference type="InterPro" id="IPR037294">
    <property type="entry name" value="ABC_BtuC-like"/>
</dbReference>
<evidence type="ECO:0000313" key="9">
    <source>
        <dbReference type="EMBL" id="VEI64445.1"/>
    </source>
</evidence>
<dbReference type="GO" id="GO:0022857">
    <property type="term" value="F:transmembrane transporter activity"/>
    <property type="evidence" value="ECO:0007669"/>
    <property type="project" value="InterPro"/>
</dbReference>
<sequence length="331" mass="34481">MCAWRQAGLVSGLVLLLVLSCFSLYFGARPIPPAVIWQAITQFDPHNSEHLLVCYLRLPRTLLAVVVGAALGAAGVIMQTLTRNPLADPGLLGVNAGATLAIVLSIALFDVTNVFSTMWFGVAGAAIVSVAVLLVGGIDGNNPVRIVLAGAALTIVLLSLTQLVIINSEPEAFDRFRHWVIGSLQGRGFDVLLPVAMLVGVGLLLALASSKMLDIAALGSDAGQALGVNPRWLVVMSALIIVILAGAATAAAGPIVFVGLTAPHFARAVAGLQHRALLPWAMLFSAMLVLLADILGRIVGYPGEVSVGVMVALIGGPCFVLLVKRWQGERV</sequence>
<dbReference type="GO" id="GO:0033214">
    <property type="term" value="P:siderophore-iron import into cell"/>
    <property type="evidence" value="ECO:0007669"/>
    <property type="project" value="TreeGrafter"/>
</dbReference>
<comment type="similarity">
    <text evidence="2">Belongs to the binding-protein-dependent transport system permease family. FecCD subfamily.</text>
</comment>
<dbReference type="RefSeq" id="WP_141131245.1">
    <property type="nucleotide sequence ID" value="NZ_CAMISF010000001.1"/>
</dbReference>
<dbReference type="PANTHER" id="PTHR30472:SF1">
    <property type="entry name" value="FE(3+) DICITRATE TRANSPORT SYSTEM PERMEASE PROTEIN FECC-RELATED"/>
    <property type="match status" value="1"/>
</dbReference>
<feature type="transmembrane region" description="Helical" evidence="8">
    <location>
        <begin position="90"/>
        <end position="111"/>
    </location>
</feature>
<dbReference type="Proteomes" id="UP000270487">
    <property type="component" value="Chromosome"/>
</dbReference>
<feature type="transmembrane region" description="Helical" evidence="8">
    <location>
        <begin position="144"/>
        <end position="167"/>
    </location>
</feature>
<evidence type="ECO:0000256" key="2">
    <source>
        <dbReference type="ARBA" id="ARBA00007935"/>
    </source>
</evidence>
<protein>
    <submittedName>
        <fullName evidence="9">Probable siderophore transport system permease protein yfiZ</fullName>
    </submittedName>
</protein>
<feature type="transmembrane region" description="Helical" evidence="8">
    <location>
        <begin position="277"/>
        <end position="299"/>
    </location>
</feature>
<evidence type="ECO:0000256" key="3">
    <source>
        <dbReference type="ARBA" id="ARBA00022448"/>
    </source>
</evidence>
<evidence type="ECO:0000256" key="6">
    <source>
        <dbReference type="ARBA" id="ARBA00022989"/>
    </source>
</evidence>
<evidence type="ECO:0000256" key="7">
    <source>
        <dbReference type="ARBA" id="ARBA00023136"/>
    </source>
</evidence>
<feature type="transmembrane region" description="Helical" evidence="8">
    <location>
        <begin position="305"/>
        <end position="323"/>
    </location>
</feature>
<dbReference type="FunFam" id="1.10.3470.10:FF:000001">
    <property type="entry name" value="Vitamin B12 ABC transporter permease BtuC"/>
    <property type="match status" value="1"/>
</dbReference>
<proteinExistence type="inferred from homology"/>
<reference evidence="9 10" key="1">
    <citation type="submission" date="2018-12" db="EMBL/GenBank/DDBJ databases">
        <authorList>
            <consortium name="Pathogen Informatics"/>
        </authorList>
    </citation>
    <scope>NUCLEOTIDE SEQUENCE [LARGE SCALE GENOMIC DNA]</scope>
    <source>
        <strain evidence="9 10">NCTC13193</strain>
    </source>
</reference>
<dbReference type="PROSITE" id="PS51257">
    <property type="entry name" value="PROKAR_LIPOPROTEIN"/>
    <property type="match status" value="1"/>
</dbReference>
<gene>
    <name evidence="9" type="primary">yfiZ</name>
    <name evidence="9" type="ORF">NCTC13193_01148</name>
</gene>
<dbReference type="EMBL" id="LR134492">
    <property type="protein sequence ID" value="VEI64445.1"/>
    <property type="molecule type" value="Genomic_DNA"/>
</dbReference>
<feature type="transmembrane region" description="Helical" evidence="8">
    <location>
        <begin position="232"/>
        <end position="265"/>
    </location>
</feature>
<evidence type="ECO:0000256" key="8">
    <source>
        <dbReference type="SAM" id="Phobius"/>
    </source>
</evidence>